<dbReference type="GO" id="GO:0016787">
    <property type="term" value="F:hydrolase activity"/>
    <property type="evidence" value="ECO:0007669"/>
    <property type="project" value="UniProtKB-KW"/>
</dbReference>
<dbReference type="Proteomes" id="UP001179363">
    <property type="component" value="Unassembled WGS sequence"/>
</dbReference>
<dbReference type="Pfam" id="PF02927">
    <property type="entry name" value="CelD_N"/>
    <property type="match status" value="1"/>
</dbReference>
<evidence type="ECO:0000256" key="2">
    <source>
        <dbReference type="ARBA" id="ARBA00022801"/>
    </source>
</evidence>
<dbReference type="RefSeq" id="WP_236132747.1">
    <property type="nucleotide sequence ID" value="NZ_JAKGTH010000006.1"/>
</dbReference>
<dbReference type="SUPFAM" id="SSF48208">
    <property type="entry name" value="Six-hairpin glycosidases"/>
    <property type="match status" value="1"/>
</dbReference>
<comment type="caution">
    <text evidence="9">The sequence shown here is derived from an EMBL/GenBank/DDBJ whole genome shotgun (WGS) entry which is preliminary data.</text>
</comment>
<dbReference type="CDD" id="cd02850">
    <property type="entry name" value="E_set_Cellulase_N"/>
    <property type="match status" value="1"/>
</dbReference>
<dbReference type="InterPro" id="IPR014756">
    <property type="entry name" value="Ig_E-set"/>
</dbReference>
<comment type="similarity">
    <text evidence="1">Belongs to the glycosyl hydrolase 9 (cellulase E) family.</text>
</comment>
<dbReference type="PANTHER" id="PTHR22298">
    <property type="entry name" value="ENDO-1,4-BETA-GLUCANASE"/>
    <property type="match status" value="1"/>
</dbReference>
<feature type="domain" description="Glycoside hydrolase family 9" evidence="7">
    <location>
        <begin position="124"/>
        <end position="593"/>
    </location>
</feature>
<keyword evidence="3" id="KW-0119">Carbohydrate metabolism</keyword>
<feature type="chain" id="PRO_5045719556" evidence="6">
    <location>
        <begin position="25"/>
        <end position="604"/>
    </location>
</feature>
<dbReference type="SUPFAM" id="SSF81296">
    <property type="entry name" value="E set domains"/>
    <property type="match status" value="1"/>
</dbReference>
<sequence>MKSTFPSFQILLLLLLHFCNFTQAQENEVYIRLNQVGYLSADTKVAIAFSETPIKDKFRVYSVASHKPVFKGNIHPVKMKGWGNFKYYYELDFSDLEIKGSYYLKIEKQDAISSNFGIGEAYSYKNYHEDLIGFMRQQRCGYNPFLDMVCHQRDGRSMYGPMPDSTYIDVSGGWHDAGDQLKYLITSSNATARMLKAYELAPEKFVDKVDALGHLKPNGIPDVLDEAKWGLDWIHKMHSGKNELFHQVADDRDHLGMKWPDKDSSDYGWGPNSYRVAYFATGKPQGLREFKSKATGIANLAGRSAAAMAIAARIWKHDLNDPVFAQKCALAANELYKMGKEQEGFQQGNSYGAPYRYNEDTWADDMEWGAAELYANTKDPNYLNDAIAYAKMANSVSWMGKSTAEHYRYYPFFNIGHYVLYPFVNEDLKKELAGYYRKGIDECLAMGSQNPFKVGVPFIWCSNNLSVNLITQILLLEEMTGTNEYHDFMLAQRDWLLGRNPWGTSMFTNIPRNGEYPQDVHTSVWFLTREEVPGGLVDGPVYASVYNDLKGINLKEADEFAQFQNDYVVYHDDFGDYSTNEPTMDGTADAIFMMAYFAQNEAKK</sequence>
<organism evidence="9 10">
    <name type="scientific">Gillisia lutea</name>
    <dbReference type="NCBI Taxonomy" id="2909668"/>
    <lineage>
        <taxon>Bacteria</taxon>
        <taxon>Pseudomonadati</taxon>
        <taxon>Bacteroidota</taxon>
        <taxon>Flavobacteriia</taxon>
        <taxon>Flavobacteriales</taxon>
        <taxon>Flavobacteriaceae</taxon>
        <taxon>Gillisia</taxon>
    </lineage>
</organism>
<dbReference type="Pfam" id="PF00759">
    <property type="entry name" value="Glyco_hydro_9"/>
    <property type="match status" value="1"/>
</dbReference>
<dbReference type="EMBL" id="JAKGTH010000006">
    <property type="protein sequence ID" value="MCF4100608.1"/>
    <property type="molecule type" value="Genomic_DNA"/>
</dbReference>
<keyword evidence="4" id="KW-0326">Glycosidase</keyword>
<dbReference type="InterPro" id="IPR004197">
    <property type="entry name" value="Cellulase_Ig-like"/>
</dbReference>
<keyword evidence="2 9" id="KW-0378">Hydrolase</keyword>
<evidence type="ECO:0000313" key="10">
    <source>
        <dbReference type="Proteomes" id="UP001179363"/>
    </source>
</evidence>
<evidence type="ECO:0000259" key="7">
    <source>
        <dbReference type="Pfam" id="PF00759"/>
    </source>
</evidence>
<gene>
    <name evidence="9" type="ORF">L1I30_02910</name>
</gene>
<feature type="signal peptide" evidence="6">
    <location>
        <begin position="1"/>
        <end position="24"/>
    </location>
</feature>
<name>A0ABS9EGP7_9FLAO</name>
<reference evidence="9" key="1">
    <citation type="submission" date="2022-01" db="EMBL/GenBank/DDBJ databases">
        <title>Gillisia lutea sp. nov., isolated from marine plastic residues from the Malvarosa beach (Valencia, Spain).</title>
        <authorList>
            <person name="Vidal-Verdu A."/>
            <person name="Molina-Menor E."/>
            <person name="Satari L."/>
            <person name="Pascual J."/>
            <person name="Pereto J."/>
            <person name="Porcar M."/>
        </authorList>
    </citation>
    <scope>NUCLEOTIDE SEQUENCE</scope>
    <source>
        <strain evidence="9">M10.2A</strain>
    </source>
</reference>
<dbReference type="InterPro" id="IPR012341">
    <property type="entry name" value="6hp_glycosidase-like_sf"/>
</dbReference>
<evidence type="ECO:0000256" key="3">
    <source>
        <dbReference type="ARBA" id="ARBA00023277"/>
    </source>
</evidence>
<accession>A0ABS9EGP7</accession>
<evidence type="ECO:0000313" key="9">
    <source>
        <dbReference type="EMBL" id="MCF4100608.1"/>
    </source>
</evidence>
<keyword evidence="10" id="KW-1185">Reference proteome</keyword>
<feature type="domain" description="Cellulase Ig-like" evidence="8">
    <location>
        <begin position="30"/>
        <end position="109"/>
    </location>
</feature>
<dbReference type="InterPro" id="IPR013783">
    <property type="entry name" value="Ig-like_fold"/>
</dbReference>
<evidence type="ECO:0000259" key="8">
    <source>
        <dbReference type="Pfam" id="PF02927"/>
    </source>
</evidence>
<keyword evidence="6" id="KW-0732">Signal</keyword>
<dbReference type="InterPro" id="IPR001701">
    <property type="entry name" value="Glyco_hydro_9"/>
</dbReference>
<evidence type="ECO:0000256" key="4">
    <source>
        <dbReference type="ARBA" id="ARBA00023295"/>
    </source>
</evidence>
<protein>
    <submittedName>
        <fullName evidence="9">Glycoside hydrolase family 9 protein</fullName>
    </submittedName>
</protein>
<dbReference type="Gene3D" id="1.50.10.10">
    <property type="match status" value="1"/>
</dbReference>
<evidence type="ECO:0000256" key="5">
    <source>
        <dbReference type="ARBA" id="ARBA00023326"/>
    </source>
</evidence>
<keyword evidence="5" id="KW-0624">Polysaccharide degradation</keyword>
<evidence type="ECO:0000256" key="1">
    <source>
        <dbReference type="ARBA" id="ARBA00007072"/>
    </source>
</evidence>
<evidence type="ECO:0000256" key="6">
    <source>
        <dbReference type="SAM" id="SignalP"/>
    </source>
</evidence>
<dbReference type="InterPro" id="IPR008928">
    <property type="entry name" value="6-hairpin_glycosidase_sf"/>
</dbReference>
<proteinExistence type="inferred from homology"/>
<dbReference type="Gene3D" id="2.60.40.10">
    <property type="entry name" value="Immunoglobulins"/>
    <property type="match status" value="1"/>
</dbReference>